<proteinExistence type="predicted"/>
<organism evidence="8 9">
    <name type="scientific">Methylobacterium radiotolerans</name>
    <dbReference type="NCBI Taxonomy" id="31998"/>
    <lineage>
        <taxon>Bacteria</taxon>
        <taxon>Pseudomonadati</taxon>
        <taxon>Pseudomonadota</taxon>
        <taxon>Alphaproteobacteria</taxon>
        <taxon>Hyphomicrobiales</taxon>
        <taxon>Methylobacteriaceae</taxon>
        <taxon>Methylobacterium</taxon>
    </lineage>
</organism>
<keyword evidence="9" id="KW-1185">Reference proteome</keyword>
<dbReference type="Pfam" id="PF13292">
    <property type="entry name" value="DXP_synthase_N"/>
    <property type="match status" value="1"/>
</dbReference>
<dbReference type="CDD" id="cd02007">
    <property type="entry name" value="TPP_DXS"/>
    <property type="match status" value="1"/>
</dbReference>
<comment type="cofactor">
    <cofactor evidence="2">
        <name>thiamine diphosphate</name>
        <dbReference type="ChEBI" id="CHEBI:58937"/>
    </cofactor>
</comment>
<evidence type="ECO:0000256" key="2">
    <source>
        <dbReference type="ARBA" id="ARBA00001964"/>
    </source>
</evidence>
<keyword evidence="5" id="KW-0479">Metal-binding</keyword>
<evidence type="ECO:0000313" key="8">
    <source>
        <dbReference type="EMBL" id="MEE7458062.1"/>
    </source>
</evidence>
<dbReference type="Proteomes" id="UP001349262">
    <property type="component" value="Unassembled WGS sequence"/>
</dbReference>
<dbReference type="GO" id="GO:0008661">
    <property type="term" value="F:1-deoxy-D-xylulose-5-phosphate synthase activity"/>
    <property type="evidence" value="ECO:0007669"/>
    <property type="project" value="UniProtKB-EC"/>
</dbReference>
<comment type="caution">
    <text evidence="8">The sequence shown here is derived from an EMBL/GenBank/DDBJ whole genome shotgun (WGS) entry which is preliminary data.</text>
</comment>
<sequence>MALADTTILEGLETPDRLRLLPEGELRRVADAVRAEMIDAVSITGGHLGSGLGVVELTVALHHVFDTPDDRIVWDVGHQCYPHKILTGRRDRIRTLRQGGGLSGFTKRSESEYDPFGAAHSSTSISAALGMAVARDLEEAEAKAKGGPAPKRRNMIAVIGDGSMSAGMAYEAMNNAGALHSRL</sequence>
<dbReference type="InterPro" id="IPR029061">
    <property type="entry name" value="THDP-binding"/>
</dbReference>
<dbReference type="InterPro" id="IPR049557">
    <property type="entry name" value="Transketolase_CS"/>
</dbReference>
<protein>
    <submittedName>
        <fullName evidence="8">1-deoxy-D-xylulose-5-phosphate synthase</fullName>
        <ecNumber evidence="8">2.2.1.7</ecNumber>
    </submittedName>
</protein>
<keyword evidence="4 8" id="KW-0808">Transferase</keyword>
<gene>
    <name evidence="8" type="ORF">MRSR164_15185</name>
</gene>
<evidence type="ECO:0000256" key="7">
    <source>
        <dbReference type="ARBA" id="ARBA00023052"/>
    </source>
</evidence>
<reference evidence="8 9" key="1">
    <citation type="journal article" date="2012" name="Genet. Mol. Biol.">
        <title>Analysis of 16S rRNA and mxaF genes revealing insights into Methylobacterium niche-specific plant association.</title>
        <authorList>
            <person name="Dourado M.N."/>
            <person name="Andreote F.D."/>
            <person name="Dini-Andreote F."/>
            <person name="Conti R."/>
            <person name="Araujo J.M."/>
            <person name="Araujo W.L."/>
        </authorList>
    </citation>
    <scope>NUCLEOTIDE SEQUENCE [LARGE SCALE GENOMIC DNA]</scope>
    <source>
        <strain evidence="8 9">SR1.6/4</strain>
    </source>
</reference>
<evidence type="ECO:0000256" key="6">
    <source>
        <dbReference type="ARBA" id="ARBA00022842"/>
    </source>
</evidence>
<keyword evidence="6" id="KW-0460">Magnesium</keyword>
<evidence type="ECO:0000256" key="3">
    <source>
        <dbReference type="ARBA" id="ARBA00011738"/>
    </source>
</evidence>
<accession>A0ABU7TBP3</accession>
<feature type="non-terminal residue" evidence="8">
    <location>
        <position position="183"/>
    </location>
</feature>
<evidence type="ECO:0000256" key="1">
    <source>
        <dbReference type="ARBA" id="ARBA00001946"/>
    </source>
</evidence>
<evidence type="ECO:0000313" key="9">
    <source>
        <dbReference type="Proteomes" id="UP001349262"/>
    </source>
</evidence>
<dbReference type="EMBL" id="MLBY01000005">
    <property type="protein sequence ID" value="MEE7458062.1"/>
    <property type="molecule type" value="Genomic_DNA"/>
</dbReference>
<name>A0ABU7TBP3_9HYPH</name>
<comment type="subunit">
    <text evidence="3">Homodimer.</text>
</comment>
<dbReference type="Gene3D" id="3.40.50.970">
    <property type="match status" value="1"/>
</dbReference>
<dbReference type="InterPro" id="IPR005477">
    <property type="entry name" value="Dxylulose-5-P_synthase"/>
</dbReference>
<evidence type="ECO:0000256" key="4">
    <source>
        <dbReference type="ARBA" id="ARBA00022679"/>
    </source>
</evidence>
<dbReference type="PROSITE" id="PS00801">
    <property type="entry name" value="TRANSKETOLASE_1"/>
    <property type="match status" value="1"/>
</dbReference>
<dbReference type="PANTHER" id="PTHR43322:SF5">
    <property type="entry name" value="1-DEOXY-D-XYLULOSE-5-PHOSPHATE SYNTHASE, CHLOROPLASTIC"/>
    <property type="match status" value="1"/>
</dbReference>
<comment type="cofactor">
    <cofactor evidence="1">
        <name>Mg(2+)</name>
        <dbReference type="ChEBI" id="CHEBI:18420"/>
    </cofactor>
</comment>
<evidence type="ECO:0000256" key="5">
    <source>
        <dbReference type="ARBA" id="ARBA00022723"/>
    </source>
</evidence>
<dbReference type="PANTHER" id="PTHR43322">
    <property type="entry name" value="1-D-DEOXYXYLULOSE 5-PHOSPHATE SYNTHASE-RELATED"/>
    <property type="match status" value="1"/>
</dbReference>
<dbReference type="EC" id="2.2.1.7" evidence="8"/>
<dbReference type="SUPFAM" id="SSF52518">
    <property type="entry name" value="Thiamin diphosphate-binding fold (THDP-binding)"/>
    <property type="match status" value="1"/>
</dbReference>
<keyword evidence="7" id="KW-0786">Thiamine pyrophosphate</keyword>